<feature type="chain" id="PRO_5028812132" evidence="2">
    <location>
        <begin position="24"/>
        <end position="607"/>
    </location>
</feature>
<evidence type="ECO:0000256" key="2">
    <source>
        <dbReference type="SAM" id="SignalP"/>
    </source>
</evidence>
<dbReference type="Pfam" id="PF25898">
    <property type="entry name" value="LolA_2nd_metazoa"/>
    <property type="match status" value="2"/>
</dbReference>
<evidence type="ECO:0000313" key="6">
    <source>
        <dbReference type="RefSeq" id="XP_036362605.1"/>
    </source>
</evidence>
<dbReference type="PANTHER" id="PTHR36902">
    <property type="entry name" value="ENRICHED IN SURFACE-LABELED PROTEOME PROTEIN 9"/>
    <property type="match status" value="1"/>
</dbReference>
<protein>
    <submittedName>
        <fullName evidence="6">Uncharacterized protein LOC115216761 isoform X1</fullName>
    </submittedName>
</protein>
<dbReference type="RefSeq" id="XP_036362605.1">
    <property type="nucleotide sequence ID" value="XM_036506712.1"/>
</dbReference>
<feature type="signal peptide" evidence="2">
    <location>
        <begin position="1"/>
        <end position="23"/>
    </location>
</feature>
<evidence type="ECO:0000313" key="5">
    <source>
        <dbReference type="Proteomes" id="UP000515154"/>
    </source>
</evidence>
<dbReference type="Proteomes" id="UP000515154">
    <property type="component" value="Linkage group LG10"/>
</dbReference>
<accession>A0A7E6F5L8</accession>
<feature type="domain" description="DUF7959" evidence="4">
    <location>
        <begin position="464"/>
        <end position="549"/>
    </location>
</feature>
<feature type="domain" description="LolA-like" evidence="3">
    <location>
        <begin position="231"/>
        <end position="444"/>
    </location>
</feature>
<dbReference type="Pfam" id="PF25899">
    <property type="entry name" value="DUF7959"/>
    <property type="match status" value="1"/>
</dbReference>
<dbReference type="InterPro" id="IPR058831">
    <property type="entry name" value="LolA-like_dom_2nd"/>
</dbReference>
<dbReference type="AlphaFoldDB" id="A0A7E6F5L8"/>
<keyword evidence="1" id="KW-0472">Membrane</keyword>
<feature type="domain" description="LolA-like" evidence="3">
    <location>
        <begin position="39"/>
        <end position="222"/>
    </location>
</feature>
<sequence>MMKFLSFIFMVCLCLHNFKNTYSKDVCEKPISPEGEVGPIIKIPNQFYFNLEATFEDKKEVTSFVEYYDHPGLRGVITQWENGGSESVYYSFDTNEVFTVKDSVCTVSDLSTDQNSLIIGQPRNGSSVMFSPARMLFLEDRGVYMGTETIRGIPCYHWKSCQEWSVFSAKMNVHWYFAVDNYWSTAQSSNYHIPVRCDVDGIARFTAFHHIYDFFHFRSGLPDDPTIFETPDGVYCPNRKITKQLPSVPLTMSFYTEIVTESFPVVATMKEEYDHLAFLTKFTYTALPLYQKFSANEVVEIHDFLTGVAYVTDTVTGKCKTRPIPHSNLDSTELNPHDVRMATAKHFFEFPKDKYSYEGIKTVRDVKTETWIGTKVDWPKKGSDKSTWEWHYDYGKSVDSQVIKSKAVPVEFNVHLPDESYFFSVFAFSDIQPRIYAYDVSACYLHSDREKFALSITNLIKLYVQQNTDTFKLYVISAISTTIGIRPLRIQNLKVMFGEVEIIVTFDLTDVAPTIGDVKDRLKEKSFSAAVNELRDLLKKEEFIITIFSLTSGEKTAIRPTEMTFDEVLYKTTPRTTYTKGAMAGLGIGMTLLGLIIALAVSIKVLS</sequence>
<evidence type="ECO:0000259" key="4">
    <source>
        <dbReference type="Pfam" id="PF25899"/>
    </source>
</evidence>
<evidence type="ECO:0000256" key="1">
    <source>
        <dbReference type="SAM" id="Phobius"/>
    </source>
</evidence>
<keyword evidence="5" id="KW-1185">Reference proteome</keyword>
<dbReference type="InterPro" id="IPR058265">
    <property type="entry name" value="DUF7959"/>
</dbReference>
<evidence type="ECO:0000259" key="3">
    <source>
        <dbReference type="Pfam" id="PF25898"/>
    </source>
</evidence>
<keyword evidence="1" id="KW-0812">Transmembrane</keyword>
<reference evidence="6" key="1">
    <citation type="submission" date="2025-08" db="UniProtKB">
        <authorList>
            <consortium name="RefSeq"/>
        </authorList>
    </citation>
    <scope>IDENTIFICATION</scope>
</reference>
<keyword evidence="2" id="KW-0732">Signal</keyword>
<dbReference type="PANTHER" id="PTHR36902:SF1">
    <property type="entry name" value="ENRICHED IN SURFACE-LABELED PROTEOME PROTEIN 9"/>
    <property type="match status" value="1"/>
</dbReference>
<name>A0A7E6F5L8_9MOLL</name>
<organism evidence="5 6">
    <name type="scientific">Octopus sinensis</name>
    <name type="common">East Asian common octopus</name>
    <dbReference type="NCBI Taxonomy" id="2607531"/>
    <lineage>
        <taxon>Eukaryota</taxon>
        <taxon>Metazoa</taxon>
        <taxon>Spiralia</taxon>
        <taxon>Lophotrochozoa</taxon>
        <taxon>Mollusca</taxon>
        <taxon>Cephalopoda</taxon>
        <taxon>Coleoidea</taxon>
        <taxon>Octopodiformes</taxon>
        <taxon>Octopoda</taxon>
        <taxon>Incirrata</taxon>
        <taxon>Octopodidae</taxon>
        <taxon>Octopus</taxon>
    </lineage>
</organism>
<proteinExistence type="predicted"/>
<keyword evidence="1" id="KW-1133">Transmembrane helix</keyword>
<gene>
    <name evidence="6" type="primary">LOC115216761</name>
</gene>
<feature type="transmembrane region" description="Helical" evidence="1">
    <location>
        <begin position="582"/>
        <end position="606"/>
    </location>
</feature>